<proteinExistence type="predicted"/>
<gene>
    <name evidence="2" type="ORF">K402DRAFT_452781</name>
</gene>
<evidence type="ECO:0000313" key="3">
    <source>
        <dbReference type="Proteomes" id="UP000800041"/>
    </source>
</evidence>
<evidence type="ECO:0000313" key="2">
    <source>
        <dbReference type="EMBL" id="KAF1988563.1"/>
    </source>
</evidence>
<dbReference type="AlphaFoldDB" id="A0A6G1H5R1"/>
<dbReference type="Proteomes" id="UP000800041">
    <property type="component" value="Unassembled WGS sequence"/>
</dbReference>
<protein>
    <submittedName>
        <fullName evidence="2">Uncharacterized protein</fullName>
    </submittedName>
</protein>
<feature type="compositionally biased region" description="Basic and acidic residues" evidence="1">
    <location>
        <begin position="313"/>
        <end position="360"/>
    </location>
</feature>
<feature type="region of interest" description="Disordered" evidence="1">
    <location>
        <begin position="283"/>
        <end position="360"/>
    </location>
</feature>
<accession>A0A6G1H5R1</accession>
<name>A0A6G1H5R1_9PEZI</name>
<keyword evidence="3" id="KW-1185">Reference proteome</keyword>
<dbReference type="EMBL" id="ML977148">
    <property type="protein sequence ID" value="KAF1988563.1"/>
    <property type="molecule type" value="Genomic_DNA"/>
</dbReference>
<organism evidence="2 3">
    <name type="scientific">Aulographum hederae CBS 113979</name>
    <dbReference type="NCBI Taxonomy" id="1176131"/>
    <lineage>
        <taxon>Eukaryota</taxon>
        <taxon>Fungi</taxon>
        <taxon>Dikarya</taxon>
        <taxon>Ascomycota</taxon>
        <taxon>Pezizomycotina</taxon>
        <taxon>Dothideomycetes</taxon>
        <taxon>Pleosporomycetidae</taxon>
        <taxon>Aulographales</taxon>
        <taxon>Aulographaceae</taxon>
    </lineage>
</organism>
<evidence type="ECO:0000256" key="1">
    <source>
        <dbReference type="SAM" id="MobiDB-lite"/>
    </source>
</evidence>
<reference evidence="2" key="1">
    <citation type="journal article" date="2020" name="Stud. Mycol.">
        <title>101 Dothideomycetes genomes: a test case for predicting lifestyles and emergence of pathogens.</title>
        <authorList>
            <person name="Haridas S."/>
            <person name="Albert R."/>
            <person name="Binder M."/>
            <person name="Bloem J."/>
            <person name="Labutti K."/>
            <person name="Salamov A."/>
            <person name="Andreopoulos B."/>
            <person name="Baker S."/>
            <person name="Barry K."/>
            <person name="Bills G."/>
            <person name="Bluhm B."/>
            <person name="Cannon C."/>
            <person name="Castanera R."/>
            <person name="Culley D."/>
            <person name="Daum C."/>
            <person name="Ezra D."/>
            <person name="Gonzalez J."/>
            <person name="Henrissat B."/>
            <person name="Kuo A."/>
            <person name="Liang C."/>
            <person name="Lipzen A."/>
            <person name="Lutzoni F."/>
            <person name="Magnuson J."/>
            <person name="Mondo S."/>
            <person name="Nolan M."/>
            <person name="Ohm R."/>
            <person name="Pangilinan J."/>
            <person name="Park H.-J."/>
            <person name="Ramirez L."/>
            <person name="Alfaro M."/>
            <person name="Sun H."/>
            <person name="Tritt A."/>
            <person name="Yoshinaga Y."/>
            <person name="Zwiers L.-H."/>
            <person name="Turgeon B."/>
            <person name="Goodwin S."/>
            <person name="Spatafora J."/>
            <person name="Crous P."/>
            <person name="Grigoriev I."/>
        </authorList>
    </citation>
    <scope>NUCLEOTIDE SEQUENCE</scope>
    <source>
        <strain evidence="2">CBS 113979</strain>
    </source>
</reference>
<sequence length="360" mass="40347">MGPATTLKKLAHASNGKISQLTKKKDKRLRTFDWANLPEEALKRIFTFALVADRSIDIVNLFKLPAVLQTSPALAATHPYGLSPALLATCTTVYLKGVEYLYGKNTFETSGKKRATNELRHLMGAGQPAPAERHVKVVRFHQRFQEIKQLKIVLAFRDDYFSRDRTGNYAGMTDRALIFEDLECFQRLCEVELNTIESLETLVLAVPKPLPNNIPLERFVPFVRTFAARKGVTVRIEGAGLTSAVPRVLSQPEVPDIVLQRADRLDPGDEGLPSERVVLTGPYAGKVFPPNKESQQALAERSGITLVGPDPSRLGRGEESGMEGEMSKKDKKEQKKLEKKEIKEKNKLEKQEKKKDKTQR</sequence>